<dbReference type="InterPro" id="IPR011047">
    <property type="entry name" value="Quinoprotein_ADH-like_sf"/>
</dbReference>
<dbReference type="Gene3D" id="2.130.10.10">
    <property type="entry name" value="YVTN repeat-like/Quinoprotein amine dehydrogenase"/>
    <property type="match status" value="1"/>
</dbReference>
<feature type="domain" description="Pyrrolo-quinoline quinone repeat" evidence="1">
    <location>
        <begin position="236"/>
        <end position="394"/>
    </location>
</feature>
<dbReference type="AlphaFoldDB" id="A0A1W1WL81"/>
<dbReference type="Gene3D" id="2.40.128.630">
    <property type="match status" value="1"/>
</dbReference>
<evidence type="ECO:0000313" key="2">
    <source>
        <dbReference type="EMBL" id="SMC07047.1"/>
    </source>
</evidence>
<protein>
    <submittedName>
        <fullName evidence="2">Outer membrane protein assembly factor BamB, contains PQQ-like beta-propeller repeat</fullName>
    </submittedName>
</protein>
<keyword evidence="3" id="KW-1185">Reference proteome</keyword>
<dbReference type="PANTHER" id="PTHR34512:SF30">
    <property type="entry name" value="OUTER MEMBRANE PROTEIN ASSEMBLY FACTOR BAMB"/>
    <property type="match status" value="1"/>
</dbReference>
<dbReference type="Pfam" id="PF13360">
    <property type="entry name" value="PQQ_2"/>
    <property type="match status" value="2"/>
</dbReference>
<gene>
    <name evidence="2" type="ORF">SAMN00768000_3172</name>
</gene>
<dbReference type="OrthoDB" id="9794322at2"/>
<reference evidence="3" key="1">
    <citation type="submission" date="2017-04" db="EMBL/GenBank/DDBJ databases">
        <authorList>
            <person name="Varghese N."/>
            <person name="Submissions S."/>
        </authorList>
    </citation>
    <scope>NUCLEOTIDE SEQUENCE [LARGE SCALE GENOMIC DNA]</scope>
    <source>
        <strain evidence="3">DSM 9293</strain>
    </source>
</reference>
<dbReference type="STRING" id="28034.BFX07_06225"/>
<dbReference type="SUPFAM" id="SSF50998">
    <property type="entry name" value="Quinoprotein alcohol dehydrogenase-like"/>
    <property type="match status" value="2"/>
</dbReference>
<dbReference type="EMBL" id="FWWY01000001">
    <property type="protein sequence ID" value="SMC07047.1"/>
    <property type="molecule type" value="Genomic_DNA"/>
</dbReference>
<sequence length="435" mass="46274">MMKFTLWIRLVTALGMMAIFLLITPHELNPGTLPHRKLWPHRNLAFGHQPNHNGLISISLPMQLTRPISWTDPTKGLMQIAVVAGAVYGGTVHSPYTVDKLSALTGRLEWSVSVPNQVMTTPVVYHGVVIVGTGNRDWPGPQSSGIRGTGPNQILGLSANTGKILWSINTPGENMPTPVINHGVLYQVGGSDEVLAINPLNGKILQKLAIPSYVSMSSPEIVNHVMYFGGALPYQLYAIEIPHLRIAFTTTLPSSLGGIDDCPPAIADGILVIDYEGLIDNQIHAMAAGVSVHTGKVLWATDLGSGSIPRATDGSPTNAAGVPIIHRNVVYLGSPVTSTLYALNLQNGKILWSTSDSGSIGRITMAPIWVDGHIIAGDSLGDIIVVNAKTGHIVSTLKEPTPFVPGVPQIVNGSLFMGTKLATYAIPLESIDAHL</sequence>
<evidence type="ECO:0000259" key="1">
    <source>
        <dbReference type="Pfam" id="PF13360"/>
    </source>
</evidence>
<dbReference type="PANTHER" id="PTHR34512">
    <property type="entry name" value="CELL SURFACE PROTEIN"/>
    <property type="match status" value="1"/>
</dbReference>
<dbReference type="RefSeq" id="WP_020374908.1">
    <property type="nucleotide sequence ID" value="NZ_FWWY01000001.1"/>
</dbReference>
<dbReference type="Proteomes" id="UP000192660">
    <property type="component" value="Unassembled WGS sequence"/>
</dbReference>
<feature type="domain" description="Pyrrolo-quinoline quinone repeat" evidence="1">
    <location>
        <begin position="86"/>
        <end position="211"/>
    </location>
</feature>
<organism evidence="2 3">
    <name type="scientific">Sulfobacillus thermosulfidooxidans (strain DSM 9293 / VKM B-1269 / AT-1)</name>
    <dbReference type="NCBI Taxonomy" id="929705"/>
    <lineage>
        <taxon>Bacteria</taxon>
        <taxon>Bacillati</taxon>
        <taxon>Bacillota</taxon>
        <taxon>Clostridia</taxon>
        <taxon>Eubacteriales</taxon>
        <taxon>Clostridiales Family XVII. Incertae Sedis</taxon>
        <taxon>Sulfobacillus</taxon>
    </lineage>
</organism>
<dbReference type="Gene3D" id="2.40.10.480">
    <property type="match status" value="1"/>
</dbReference>
<dbReference type="InterPro" id="IPR015943">
    <property type="entry name" value="WD40/YVTN_repeat-like_dom_sf"/>
</dbReference>
<proteinExistence type="predicted"/>
<accession>A0A1W1WL81</accession>
<dbReference type="InterPro" id="IPR018391">
    <property type="entry name" value="PQQ_b-propeller_rpt"/>
</dbReference>
<dbReference type="SMART" id="SM00564">
    <property type="entry name" value="PQQ"/>
    <property type="match status" value="6"/>
</dbReference>
<dbReference type="InterPro" id="IPR002372">
    <property type="entry name" value="PQQ_rpt_dom"/>
</dbReference>
<evidence type="ECO:0000313" key="3">
    <source>
        <dbReference type="Proteomes" id="UP000192660"/>
    </source>
</evidence>
<name>A0A1W1WL81_SULTA</name>